<feature type="transmembrane region" description="Helical" evidence="1">
    <location>
        <begin position="85"/>
        <end position="110"/>
    </location>
</feature>
<evidence type="ECO:0000313" key="2">
    <source>
        <dbReference type="EMBL" id="ANB60244.1"/>
    </source>
</evidence>
<protein>
    <submittedName>
        <fullName evidence="2">Sporulation protein YqfD</fullName>
    </submittedName>
</protein>
<dbReference type="Pfam" id="PF06898">
    <property type="entry name" value="YqfD"/>
    <property type="match status" value="1"/>
</dbReference>
<dbReference type="NCBIfam" id="TIGR02876">
    <property type="entry name" value="spore_yqfD"/>
    <property type="match status" value="1"/>
</dbReference>
<dbReference type="PIRSF" id="PIRSF029895">
    <property type="entry name" value="SpoIV"/>
    <property type="match status" value="1"/>
</dbReference>
<dbReference type="AlphaFoldDB" id="A0A167TDQ7"/>
<sequence length="395" mass="45741">MKNTWAYFFIGSVQVTVQGKGTERLVNACLRNGMVVWDVQKIGEDKLTFFMLLKDVPRLRPIVRQSECKLSFGRRSGFPFLVKKTLANFGFLLGIFLFLVVVFLLSNMVWGVHVQGAKPETEHRILKELKKMGVEKGAFQFLLDPPETIQKKLTDRIDTLTWVGVELRGTTFYFQVVEKKQPKEPEQVPIRHLVAKKKAVITDLFVEEGQPLVSVHDHVEKGQILVSGIIGKEGQTKFVPAKGKIFGETWYKSTVVLPLEAVFHVFTGKYIEKHYLSIQSFAIPVWGFQKPSFVHYETESQKRPLRFWKWELPIVYERVIYRETEQVKRSYSWNEAFQQAKKIARKELQAKLDEDALIKDEKVLHAEKENGKVKVEMYYEVHENIAQPQPIVQGD</sequence>
<gene>
    <name evidence="2" type="primary">yqfD</name>
    <name evidence="2" type="ORF">GFC30_2690</name>
</gene>
<dbReference type="Proteomes" id="UP000076865">
    <property type="component" value="Chromosome"/>
</dbReference>
<evidence type="ECO:0000313" key="3">
    <source>
        <dbReference type="Proteomes" id="UP000076865"/>
    </source>
</evidence>
<evidence type="ECO:0000256" key="1">
    <source>
        <dbReference type="SAM" id="Phobius"/>
    </source>
</evidence>
<reference evidence="2 3" key="1">
    <citation type="journal article" date="2006" name="Syst. Appl. Microbiol.">
        <title>Anoxybacillus amylolyticus sp. nov., a thermophilic amylase producing bacterium isolated from Mount Rittmann (Antarctica).</title>
        <authorList>
            <person name="Poli A."/>
            <person name="Esposito E."/>
            <person name="Lama L."/>
            <person name="Orlando P."/>
            <person name="Nicolaus G."/>
            <person name="de Appolonia F."/>
            <person name="Gambacorta A."/>
            <person name="Nicolaus B."/>
        </authorList>
    </citation>
    <scope>NUCLEOTIDE SEQUENCE [LARGE SCALE GENOMIC DNA]</scope>
    <source>
        <strain evidence="2 3">DSM 15939</strain>
    </source>
</reference>
<dbReference type="InterPro" id="IPR010690">
    <property type="entry name" value="YqfD"/>
</dbReference>
<keyword evidence="3" id="KW-1185">Reference proteome</keyword>
<keyword evidence="1" id="KW-0812">Transmembrane</keyword>
<dbReference type="OrthoDB" id="1640349at2"/>
<organism evidence="2 3">
    <name type="scientific">Anoxybacteroides amylolyticum</name>
    <dbReference type="NCBI Taxonomy" id="294699"/>
    <lineage>
        <taxon>Bacteria</taxon>
        <taxon>Bacillati</taxon>
        <taxon>Bacillota</taxon>
        <taxon>Bacilli</taxon>
        <taxon>Bacillales</taxon>
        <taxon>Anoxybacillaceae</taxon>
        <taxon>Anoxybacteroides</taxon>
    </lineage>
</organism>
<dbReference type="PATRIC" id="fig|294699.3.peg.2771"/>
<accession>A0A167TDQ7</accession>
<keyword evidence="1" id="KW-1133">Transmembrane helix</keyword>
<proteinExistence type="predicted"/>
<dbReference type="RefSeq" id="WP_066326255.1">
    <property type="nucleotide sequence ID" value="NZ_CP015438.1"/>
</dbReference>
<keyword evidence="1" id="KW-0472">Membrane</keyword>
<dbReference type="EMBL" id="CP015438">
    <property type="protein sequence ID" value="ANB60244.1"/>
    <property type="molecule type" value="Genomic_DNA"/>
</dbReference>
<name>A0A167TDQ7_9BACL</name>
<dbReference type="KEGG" id="aamy:GFC30_2690"/>